<dbReference type="Pfam" id="PF13202">
    <property type="entry name" value="EF-hand_5"/>
    <property type="match status" value="1"/>
</dbReference>
<evidence type="ECO:0000256" key="2">
    <source>
        <dbReference type="ARBA" id="ARBA00022837"/>
    </source>
</evidence>
<dbReference type="SUPFAM" id="SSF47473">
    <property type="entry name" value="EF-hand"/>
    <property type="match status" value="1"/>
</dbReference>
<dbReference type="Proteomes" id="UP001161247">
    <property type="component" value="Chromosome 8"/>
</dbReference>
<accession>A0AAV1E7S8</accession>
<dbReference type="AlphaFoldDB" id="A0AAV1E7S8"/>
<dbReference type="SMART" id="SM00054">
    <property type="entry name" value="EFh"/>
    <property type="match status" value="1"/>
</dbReference>
<dbReference type="CDD" id="cd00051">
    <property type="entry name" value="EFh"/>
    <property type="match status" value="1"/>
</dbReference>
<dbReference type="PROSITE" id="PS00018">
    <property type="entry name" value="EF_HAND_1"/>
    <property type="match status" value="2"/>
</dbReference>
<evidence type="ECO:0000313" key="5">
    <source>
        <dbReference type="Proteomes" id="UP001161247"/>
    </source>
</evidence>
<sequence length="103" mass="11766">MALCRFQPHGNSKYGSDGIIHMKAHEFKKWLKKFDADNDGMISQEELRQAARAMGCWFTKMKAKAGLKSADKNDNGHIDDDEIINLKDFVLKHFGINIIIDKN</sequence>
<evidence type="ECO:0000256" key="1">
    <source>
        <dbReference type="ARBA" id="ARBA00022737"/>
    </source>
</evidence>
<dbReference type="InterPro" id="IPR018247">
    <property type="entry name" value="EF_Hand_1_Ca_BS"/>
</dbReference>
<feature type="domain" description="EF-hand" evidence="3">
    <location>
        <begin position="22"/>
        <end position="57"/>
    </location>
</feature>
<keyword evidence="5" id="KW-1185">Reference proteome</keyword>
<organism evidence="4 5">
    <name type="scientific">Oldenlandia corymbosa var. corymbosa</name>
    <dbReference type="NCBI Taxonomy" id="529605"/>
    <lineage>
        <taxon>Eukaryota</taxon>
        <taxon>Viridiplantae</taxon>
        <taxon>Streptophyta</taxon>
        <taxon>Embryophyta</taxon>
        <taxon>Tracheophyta</taxon>
        <taxon>Spermatophyta</taxon>
        <taxon>Magnoliopsida</taxon>
        <taxon>eudicotyledons</taxon>
        <taxon>Gunneridae</taxon>
        <taxon>Pentapetalae</taxon>
        <taxon>asterids</taxon>
        <taxon>lamiids</taxon>
        <taxon>Gentianales</taxon>
        <taxon>Rubiaceae</taxon>
        <taxon>Rubioideae</taxon>
        <taxon>Spermacoceae</taxon>
        <taxon>Hedyotis-Oldenlandia complex</taxon>
        <taxon>Oldenlandia</taxon>
    </lineage>
</organism>
<dbReference type="InterPro" id="IPR011992">
    <property type="entry name" value="EF-hand-dom_pair"/>
</dbReference>
<dbReference type="PROSITE" id="PS50222">
    <property type="entry name" value="EF_HAND_2"/>
    <property type="match status" value="1"/>
</dbReference>
<dbReference type="GO" id="GO:0005509">
    <property type="term" value="F:calcium ion binding"/>
    <property type="evidence" value="ECO:0007669"/>
    <property type="project" value="InterPro"/>
</dbReference>
<dbReference type="Pfam" id="PF00036">
    <property type="entry name" value="EF-hand_1"/>
    <property type="match status" value="1"/>
</dbReference>
<dbReference type="EMBL" id="OX459125">
    <property type="protein sequence ID" value="CAI9115744.1"/>
    <property type="molecule type" value="Genomic_DNA"/>
</dbReference>
<gene>
    <name evidence="4" type="ORF">OLC1_LOCUS22209</name>
</gene>
<protein>
    <submittedName>
        <fullName evidence="4">OLC1v1016734C1</fullName>
    </submittedName>
</protein>
<dbReference type="PANTHER" id="PTHR23050">
    <property type="entry name" value="CALCIUM BINDING PROTEIN"/>
    <property type="match status" value="1"/>
</dbReference>
<keyword evidence="2" id="KW-0106">Calcium</keyword>
<evidence type="ECO:0000259" key="3">
    <source>
        <dbReference type="PROSITE" id="PS50222"/>
    </source>
</evidence>
<dbReference type="InterPro" id="IPR050145">
    <property type="entry name" value="Centrin_CML-like"/>
</dbReference>
<keyword evidence="1" id="KW-0677">Repeat</keyword>
<reference evidence="4" key="1">
    <citation type="submission" date="2023-03" db="EMBL/GenBank/DDBJ databases">
        <authorList>
            <person name="Julca I."/>
        </authorList>
    </citation>
    <scope>NUCLEOTIDE SEQUENCE</scope>
</reference>
<name>A0AAV1E7S8_OLDCO</name>
<proteinExistence type="predicted"/>
<evidence type="ECO:0000313" key="4">
    <source>
        <dbReference type="EMBL" id="CAI9115744.1"/>
    </source>
</evidence>
<dbReference type="Gene3D" id="1.10.238.10">
    <property type="entry name" value="EF-hand"/>
    <property type="match status" value="1"/>
</dbReference>
<dbReference type="InterPro" id="IPR002048">
    <property type="entry name" value="EF_hand_dom"/>
</dbReference>